<comment type="caution">
    <text evidence="3">The sequence shown here is derived from an EMBL/GenBank/DDBJ whole genome shotgun (WGS) entry which is preliminary data.</text>
</comment>
<dbReference type="Gene3D" id="2.180.10.10">
    <property type="entry name" value="RHS repeat-associated core"/>
    <property type="match status" value="1"/>
</dbReference>
<feature type="chain" id="PRO_5042007029" evidence="1">
    <location>
        <begin position="22"/>
        <end position="526"/>
    </location>
</feature>
<sequence>MKNIIYLALIFLAGWLGALQAQDNITVDDVITGKATVKAKTSITLKAGFHAVAGSDFHAYIDPNITTTTANPTADVVSVKTVSGTPTPTGQNYVRSISFREAHSSMPTGSYAHTEEIQYFDGLGRPSQVIQVNASPLGHDMVQPIVYDGFGREEKKYLPYVQGDNNGAFVGDAIAQCETFYSGTIEGKDPDSKPYAFTDFEDSPLNRINSQFGAGNTWHEINATDGTKGKTSYNYTTNQNEIASWDEKGDGVPYPAYSLYITEITDENGHVTKEYKDKLGQVVLKESINGSETLQTHYIYDDFGLLRTVVPPLASSPDDKDLCYFYTYDGRKRMISKDIPGAGIVYMVYDKRDRLVLTQDANMREVNPNKYIFTKYDQLNRPVMTGKITIAESLSTIRSNFANYSSSMYETYDGSTTCYGYSKDNSYPDGYDISKDDILTVTWYDDKDYGFITNLSLNTALNFNTADMPTGYVQNKSTKTKGAAIGTLVKALPVAGSGLTMANTNLVTVSYFDDYGNVIMSTSTNH</sequence>
<keyword evidence="4" id="KW-1185">Reference proteome</keyword>
<dbReference type="Pfam" id="PF20041">
    <property type="entry name" value="DUF6443"/>
    <property type="match status" value="1"/>
</dbReference>
<dbReference type="InterPro" id="IPR045619">
    <property type="entry name" value="DUF6443"/>
</dbReference>
<evidence type="ECO:0000313" key="3">
    <source>
        <dbReference type="EMBL" id="MCW3807941.1"/>
    </source>
</evidence>
<dbReference type="EMBL" id="JAPDPI010000071">
    <property type="protein sequence ID" value="MCW3807941.1"/>
    <property type="molecule type" value="Genomic_DNA"/>
</dbReference>
<protein>
    <submittedName>
        <fullName evidence="3">DUF6443 domain-containing protein</fullName>
    </submittedName>
</protein>
<keyword evidence="1" id="KW-0732">Signal</keyword>
<evidence type="ECO:0000259" key="2">
    <source>
        <dbReference type="Pfam" id="PF20041"/>
    </source>
</evidence>
<evidence type="ECO:0000313" key="4">
    <source>
        <dbReference type="Proteomes" id="UP001207408"/>
    </source>
</evidence>
<dbReference type="RefSeq" id="WP_301202446.1">
    <property type="nucleotide sequence ID" value="NZ_JAPDPI010000071.1"/>
</dbReference>
<evidence type="ECO:0000256" key="1">
    <source>
        <dbReference type="SAM" id="SignalP"/>
    </source>
</evidence>
<feature type="domain" description="DUF6443" evidence="2">
    <location>
        <begin position="106"/>
        <end position="223"/>
    </location>
</feature>
<dbReference type="NCBIfam" id="NF045639">
    <property type="entry name" value="GCX_COOH"/>
    <property type="match status" value="1"/>
</dbReference>
<feature type="signal peptide" evidence="1">
    <location>
        <begin position="1"/>
        <end position="21"/>
    </location>
</feature>
<name>A0AAE3MHQ4_9BACT</name>
<dbReference type="Proteomes" id="UP001207408">
    <property type="component" value="Unassembled WGS sequence"/>
</dbReference>
<reference evidence="3" key="1">
    <citation type="submission" date="2022-10" db="EMBL/GenBank/DDBJ databases">
        <authorList>
            <person name="Yu W.X."/>
        </authorList>
    </citation>
    <scope>NUCLEOTIDE SEQUENCE</scope>
    <source>
        <strain evidence="3">D04</strain>
    </source>
</reference>
<organism evidence="3 4">
    <name type="scientific">Plebeiibacterium marinum</name>
    <dbReference type="NCBI Taxonomy" id="2992111"/>
    <lineage>
        <taxon>Bacteria</taxon>
        <taxon>Pseudomonadati</taxon>
        <taxon>Bacteroidota</taxon>
        <taxon>Bacteroidia</taxon>
        <taxon>Marinilabiliales</taxon>
        <taxon>Marinilabiliaceae</taxon>
        <taxon>Plebeiibacterium</taxon>
    </lineage>
</organism>
<gene>
    <name evidence="3" type="ORF">OM074_20125</name>
</gene>
<proteinExistence type="predicted"/>
<accession>A0AAE3MHQ4</accession>
<dbReference type="AlphaFoldDB" id="A0AAE3MHQ4"/>
<dbReference type="InterPro" id="IPR055015">
    <property type="entry name" value="GCX_COOH"/>
</dbReference>
<feature type="non-terminal residue" evidence="3">
    <location>
        <position position="526"/>
    </location>
</feature>